<reference evidence="1" key="2">
    <citation type="journal article" date="2015" name="Data Brief">
        <title>Shoot transcriptome of the giant reed, Arundo donax.</title>
        <authorList>
            <person name="Barrero R.A."/>
            <person name="Guerrero F.D."/>
            <person name="Moolhuijzen P."/>
            <person name="Goolsby J.A."/>
            <person name="Tidwell J."/>
            <person name="Bellgard S.E."/>
            <person name="Bellgard M.I."/>
        </authorList>
    </citation>
    <scope>NUCLEOTIDE SEQUENCE</scope>
    <source>
        <tissue evidence="1">Shoot tissue taken approximately 20 cm above the soil surface</tissue>
    </source>
</reference>
<evidence type="ECO:0000313" key="1">
    <source>
        <dbReference type="EMBL" id="JAD43196.1"/>
    </source>
</evidence>
<organism evidence="1">
    <name type="scientific">Arundo donax</name>
    <name type="common">Giant reed</name>
    <name type="synonym">Donax arundinaceus</name>
    <dbReference type="NCBI Taxonomy" id="35708"/>
    <lineage>
        <taxon>Eukaryota</taxon>
        <taxon>Viridiplantae</taxon>
        <taxon>Streptophyta</taxon>
        <taxon>Embryophyta</taxon>
        <taxon>Tracheophyta</taxon>
        <taxon>Spermatophyta</taxon>
        <taxon>Magnoliopsida</taxon>
        <taxon>Liliopsida</taxon>
        <taxon>Poales</taxon>
        <taxon>Poaceae</taxon>
        <taxon>PACMAD clade</taxon>
        <taxon>Arundinoideae</taxon>
        <taxon>Arundineae</taxon>
        <taxon>Arundo</taxon>
    </lineage>
</organism>
<protein>
    <submittedName>
        <fullName evidence="1">Uncharacterized protein</fullName>
    </submittedName>
</protein>
<reference evidence="1" key="1">
    <citation type="submission" date="2014-09" db="EMBL/GenBank/DDBJ databases">
        <authorList>
            <person name="Magalhaes I.L.F."/>
            <person name="Oliveira U."/>
            <person name="Santos F.R."/>
            <person name="Vidigal T.H.D.A."/>
            <person name="Brescovit A.D."/>
            <person name="Santos A.J."/>
        </authorList>
    </citation>
    <scope>NUCLEOTIDE SEQUENCE</scope>
    <source>
        <tissue evidence="1">Shoot tissue taken approximately 20 cm above the soil surface</tissue>
    </source>
</reference>
<dbReference type="EMBL" id="GBRH01254699">
    <property type="protein sequence ID" value="JAD43196.1"/>
    <property type="molecule type" value="Transcribed_RNA"/>
</dbReference>
<proteinExistence type="predicted"/>
<accession>A0A0A8ZWH8</accession>
<dbReference type="AlphaFoldDB" id="A0A0A8ZWH8"/>
<name>A0A0A8ZWH8_ARUDO</name>
<sequence>MLAGHQLVPVLEIPSFVS</sequence>